<dbReference type="AlphaFoldDB" id="A0A7N9IET8"/>
<accession>A0A7N9IET8</accession>
<reference evidence="1" key="3">
    <citation type="submission" date="2025-09" db="UniProtKB">
        <authorList>
            <consortium name="Ensembl"/>
        </authorList>
    </citation>
    <scope>IDENTIFICATION</scope>
</reference>
<dbReference type="PANTHER" id="PTHR12138:SF162">
    <property type="entry name" value="CHROMOSOME UNDETERMINED SCAFFOLD_275, WHOLE GENOME SHOTGUN SEQUENCE"/>
    <property type="match status" value="1"/>
</dbReference>
<proteinExistence type="predicted"/>
<dbReference type="Proteomes" id="UP000233100">
    <property type="component" value="Chromosome 19"/>
</dbReference>
<sequence length="157" mass="17063">MPRPTMAKAFHLTEDSECIFSLSRSPLPTSPSNPSYTLTRGQAGTGMLGVPPMYQLLALVSTPLHFCFLRRGITLSPRMECSGVIIAHCSFHLLGSNNPPASASQVAEIAGACHHLCLMFLFFWRDGVLTLLPRLILNSWPQAILPPQPPKALGLQA</sequence>
<evidence type="ECO:0000313" key="2">
    <source>
        <dbReference type="Proteomes" id="UP000233100"/>
    </source>
</evidence>
<reference evidence="1 2" key="1">
    <citation type="submission" date="2013-03" db="EMBL/GenBank/DDBJ databases">
        <authorList>
            <person name="Warren W."/>
            <person name="Wilson R.K."/>
        </authorList>
    </citation>
    <scope>NUCLEOTIDE SEQUENCE</scope>
</reference>
<name>A0A7N9IET8_MACFA</name>
<reference evidence="1" key="2">
    <citation type="submission" date="2025-08" db="UniProtKB">
        <authorList>
            <consortium name="Ensembl"/>
        </authorList>
    </citation>
    <scope>IDENTIFICATION</scope>
</reference>
<evidence type="ECO:0000313" key="1">
    <source>
        <dbReference type="Ensembl" id="ENSMFAP00000057712.1"/>
    </source>
</evidence>
<protein>
    <submittedName>
        <fullName evidence="1">Uncharacterized protein</fullName>
    </submittedName>
</protein>
<dbReference type="Ensembl" id="ENSMFAT00000082379.1">
    <property type="protein sequence ID" value="ENSMFAP00000057712.1"/>
    <property type="gene ID" value="ENSMFAG00000056242.1"/>
</dbReference>
<keyword evidence="2" id="KW-1185">Reference proteome</keyword>
<dbReference type="PANTHER" id="PTHR12138">
    <property type="entry name" value="PRIMATE-EXPANDED PROTEIN FAMILY"/>
    <property type="match status" value="1"/>
</dbReference>
<organism evidence="1 2">
    <name type="scientific">Macaca fascicularis</name>
    <name type="common">Crab-eating macaque</name>
    <name type="synonym">Cynomolgus monkey</name>
    <dbReference type="NCBI Taxonomy" id="9541"/>
    <lineage>
        <taxon>Eukaryota</taxon>
        <taxon>Metazoa</taxon>
        <taxon>Chordata</taxon>
        <taxon>Craniata</taxon>
        <taxon>Vertebrata</taxon>
        <taxon>Euteleostomi</taxon>
        <taxon>Mammalia</taxon>
        <taxon>Eutheria</taxon>
        <taxon>Euarchontoglires</taxon>
        <taxon>Primates</taxon>
        <taxon>Haplorrhini</taxon>
        <taxon>Catarrhini</taxon>
        <taxon>Cercopithecidae</taxon>
        <taxon>Cercopithecinae</taxon>
        <taxon>Macaca</taxon>
    </lineage>
</organism>
<dbReference type="GeneTree" id="ENSGT01120000271815"/>